<reference evidence="4 5" key="1">
    <citation type="submission" date="2016-11" db="EMBL/GenBank/DDBJ databases">
        <authorList>
            <person name="Jaros S."/>
            <person name="Januszkiewicz K."/>
            <person name="Wedrychowicz H."/>
        </authorList>
    </citation>
    <scope>NUCLEOTIDE SEQUENCE [LARGE SCALE GENOMIC DNA]</scope>
    <source>
        <strain evidence="4 5">DSM 100565</strain>
    </source>
</reference>
<feature type="modified residue" description="4-aspartylphosphate" evidence="2">
    <location>
        <position position="53"/>
    </location>
</feature>
<gene>
    <name evidence="4" type="ORF">SAMN05444417_0379</name>
</gene>
<keyword evidence="5" id="KW-1185">Reference proteome</keyword>
<dbReference type="Proteomes" id="UP000184292">
    <property type="component" value="Unassembled WGS sequence"/>
</dbReference>
<dbReference type="InterPro" id="IPR001789">
    <property type="entry name" value="Sig_transdc_resp-reg_receiver"/>
</dbReference>
<evidence type="ECO:0000259" key="3">
    <source>
        <dbReference type="PROSITE" id="PS50110"/>
    </source>
</evidence>
<evidence type="ECO:0000256" key="2">
    <source>
        <dbReference type="PROSITE-ProRule" id="PRU00169"/>
    </source>
</evidence>
<name>A0A1M6ADI0_9RHOB</name>
<dbReference type="OrthoDB" id="7326651at2"/>
<dbReference type="PANTHER" id="PTHR44591">
    <property type="entry name" value="STRESS RESPONSE REGULATOR PROTEIN 1"/>
    <property type="match status" value="1"/>
</dbReference>
<dbReference type="Gene3D" id="3.40.50.2300">
    <property type="match status" value="1"/>
</dbReference>
<dbReference type="PANTHER" id="PTHR44591:SF3">
    <property type="entry name" value="RESPONSE REGULATORY DOMAIN-CONTAINING PROTEIN"/>
    <property type="match status" value="1"/>
</dbReference>
<dbReference type="InterPro" id="IPR050595">
    <property type="entry name" value="Bact_response_regulator"/>
</dbReference>
<feature type="domain" description="Response regulatory" evidence="3">
    <location>
        <begin position="2"/>
        <end position="120"/>
    </location>
</feature>
<evidence type="ECO:0000313" key="4">
    <source>
        <dbReference type="EMBL" id="SHI34600.1"/>
    </source>
</evidence>
<dbReference type="Pfam" id="PF00072">
    <property type="entry name" value="Response_reg"/>
    <property type="match status" value="1"/>
</dbReference>
<evidence type="ECO:0000313" key="5">
    <source>
        <dbReference type="Proteomes" id="UP000184292"/>
    </source>
</evidence>
<dbReference type="GO" id="GO:0000160">
    <property type="term" value="P:phosphorelay signal transduction system"/>
    <property type="evidence" value="ECO:0007669"/>
    <property type="project" value="InterPro"/>
</dbReference>
<keyword evidence="1 2" id="KW-0597">Phosphoprotein</keyword>
<organism evidence="4 5">
    <name type="scientific">Wenxinia saemankumensis</name>
    <dbReference type="NCBI Taxonomy" id="1447782"/>
    <lineage>
        <taxon>Bacteria</taxon>
        <taxon>Pseudomonadati</taxon>
        <taxon>Pseudomonadota</taxon>
        <taxon>Alphaproteobacteria</taxon>
        <taxon>Rhodobacterales</taxon>
        <taxon>Roseobacteraceae</taxon>
        <taxon>Wenxinia</taxon>
    </lineage>
</organism>
<dbReference type="AlphaFoldDB" id="A0A1M6ADI0"/>
<dbReference type="SMART" id="SM00448">
    <property type="entry name" value="REC"/>
    <property type="match status" value="1"/>
</dbReference>
<dbReference type="STRING" id="1447782.SAMN05444417_0379"/>
<dbReference type="SUPFAM" id="SSF52172">
    <property type="entry name" value="CheY-like"/>
    <property type="match status" value="1"/>
</dbReference>
<dbReference type="EMBL" id="FQYO01000001">
    <property type="protein sequence ID" value="SHI34600.1"/>
    <property type="molecule type" value="Genomic_DNA"/>
</dbReference>
<evidence type="ECO:0000256" key="1">
    <source>
        <dbReference type="ARBA" id="ARBA00022553"/>
    </source>
</evidence>
<accession>A0A1M6ADI0</accession>
<protein>
    <submittedName>
        <fullName evidence="4">Response regulator receiver domain-containing protein</fullName>
    </submittedName>
</protein>
<dbReference type="PROSITE" id="PS50110">
    <property type="entry name" value="RESPONSE_REGULATORY"/>
    <property type="match status" value="1"/>
</dbReference>
<proteinExistence type="predicted"/>
<sequence length="299" mass="32944">MKILLVDDDPIFISLLTVSLSELGYDDVCVSTSAAEALERLKEPDQFDVFLLDVDMDGMNGIELGQNIRALRRYRDAVIIMVTARRDQPTIHSAFRIGASGYLSKPVNLDALGSCLVDAAMIRNRNIILSEARKEADAPVGHRGLLTAEFRTIQNVITLPAMMNYLSSISQRMILDSMSLRFQIPEFRQLKAAMKAEEYHPILADAAEAISLALRAVDPMITYTGGGQFIAVMARNGARNVLEKARLANEILQKMQSDVGVEPSKRASLVYAEPFVPRSRSIDERNCLLSGASAQDIIG</sequence>
<dbReference type="InterPro" id="IPR011006">
    <property type="entry name" value="CheY-like_superfamily"/>
</dbReference>
<dbReference type="RefSeq" id="WP_073326025.1">
    <property type="nucleotide sequence ID" value="NZ_FQYO01000001.1"/>
</dbReference>